<keyword evidence="10" id="KW-1185">Reference proteome</keyword>
<keyword evidence="4" id="KW-0238">DNA-binding</keyword>
<keyword evidence="3" id="KW-0731">Sigma factor</keyword>
<protein>
    <submittedName>
        <fullName evidence="9">Sigma-70 family RNA polymerase sigma factor</fullName>
    </submittedName>
</protein>
<dbReference type="SUPFAM" id="SSF88946">
    <property type="entry name" value="Sigma2 domain of RNA polymerase sigma factors"/>
    <property type="match status" value="1"/>
</dbReference>
<evidence type="ECO:0000259" key="7">
    <source>
        <dbReference type="Pfam" id="PF04542"/>
    </source>
</evidence>
<name>A0ABY5YPJ4_9MICC</name>
<reference evidence="9" key="1">
    <citation type="submission" date="2022-09" db="EMBL/GenBank/DDBJ databases">
        <title>Novel species in genus Arthrobacter.</title>
        <authorList>
            <person name="Liu Y."/>
        </authorList>
    </citation>
    <scope>NUCLEOTIDE SEQUENCE</scope>
    <source>
        <strain evidence="9">Zg-Y815</strain>
    </source>
</reference>
<dbReference type="InterPro" id="IPR039425">
    <property type="entry name" value="RNA_pol_sigma-70-like"/>
</dbReference>
<keyword evidence="2" id="KW-0805">Transcription regulation</keyword>
<evidence type="ECO:0000256" key="1">
    <source>
        <dbReference type="ARBA" id="ARBA00010641"/>
    </source>
</evidence>
<dbReference type="RefSeq" id="WP_260652265.1">
    <property type="nucleotide sequence ID" value="NZ_CP104275.1"/>
</dbReference>
<dbReference type="InterPro" id="IPR014284">
    <property type="entry name" value="RNA_pol_sigma-70_dom"/>
</dbReference>
<dbReference type="InterPro" id="IPR007627">
    <property type="entry name" value="RNA_pol_sigma70_r2"/>
</dbReference>
<organism evidence="9 10">
    <name type="scientific">Arthrobacter zhaoxinii</name>
    <dbReference type="NCBI Taxonomy" id="2964616"/>
    <lineage>
        <taxon>Bacteria</taxon>
        <taxon>Bacillati</taxon>
        <taxon>Actinomycetota</taxon>
        <taxon>Actinomycetes</taxon>
        <taxon>Micrococcales</taxon>
        <taxon>Micrococcaceae</taxon>
        <taxon>Arthrobacter</taxon>
    </lineage>
</organism>
<dbReference type="EMBL" id="CP104275">
    <property type="protein sequence ID" value="UWX96997.1"/>
    <property type="molecule type" value="Genomic_DNA"/>
</dbReference>
<sequence>MAGSELPQAAYNGKSFPRHTQPGSVNEAGLVALARDGDLTAFEYLVAIYQRRLFRLAYRMLRDRGDAEDVVQDTLTAGWRILPTLNREEAFGGWVYRTATNRCLDVLRHRTSHPQDLPGADPLADVAAAVTARESDRESDPHHTAEMAAELQALRRALSVLPADQRACWLLREVHGQSYSEIGAALRISPQAVRGRLARARQRLTAAMTQWR</sequence>
<evidence type="ECO:0000259" key="8">
    <source>
        <dbReference type="Pfam" id="PF08281"/>
    </source>
</evidence>
<proteinExistence type="inferred from homology"/>
<feature type="region of interest" description="Disordered" evidence="6">
    <location>
        <begin position="1"/>
        <end position="20"/>
    </location>
</feature>
<dbReference type="CDD" id="cd06171">
    <property type="entry name" value="Sigma70_r4"/>
    <property type="match status" value="1"/>
</dbReference>
<comment type="similarity">
    <text evidence="1">Belongs to the sigma-70 factor family. ECF subfamily.</text>
</comment>
<dbReference type="SUPFAM" id="SSF88659">
    <property type="entry name" value="Sigma3 and sigma4 domains of RNA polymerase sigma factors"/>
    <property type="match status" value="1"/>
</dbReference>
<dbReference type="Gene3D" id="1.10.1740.10">
    <property type="match status" value="1"/>
</dbReference>
<feature type="domain" description="RNA polymerase sigma factor 70 region 4 type 2" evidence="8">
    <location>
        <begin position="152"/>
        <end position="204"/>
    </location>
</feature>
<dbReference type="Gene3D" id="1.10.10.10">
    <property type="entry name" value="Winged helix-like DNA-binding domain superfamily/Winged helix DNA-binding domain"/>
    <property type="match status" value="1"/>
</dbReference>
<dbReference type="InterPro" id="IPR013324">
    <property type="entry name" value="RNA_pol_sigma_r3/r4-like"/>
</dbReference>
<keyword evidence="5" id="KW-0804">Transcription</keyword>
<dbReference type="PANTHER" id="PTHR43133:SF8">
    <property type="entry name" value="RNA POLYMERASE SIGMA FACTOR HI_1459-RELATED"/>
    <property type="match status" value="1"/>
</dbReference>
<evidence type="ECO:0000256" key="5">
    <source>
        <dbReference type="ARBA" id="ARBA00023163"/>
    </source>
</evidence>
<feature type="domain" description="RNA polymerase sigma-70 region 2" evidence="7">
    <location>
        <begin position="45"/>
        <end position="111"/>
    </location>
</feature>
<dbReference type="InterPro" id="IPR013249">
    <property type="entry name" value="RNA_pol_sigma70_r4_t2"/>
</dbReference>
<evidence type="ECO:0000256" key="3">
    <source>
        <dbReference type="ARBA" id="ARBA00023082"/>
    </source>
</evidence>
<dbReference type="InterPro" id="IPR036388">
    <property type="entry name" value="WH-like_DNA-bd_sf"/>
</dbReference>
<dbReference type="NCBIfam" id="TIGR02937">
    <property type="entry name" value="sigma70-ECF"/>
    <property type="match status" value="1"/>
</dbReference>
<dbReference type="PANTHER" id="PTHR43133">
    <property type="entry name" value="RNA POLYMERASE ECF-TYPE SIGMA FACTO"/>
    <property type="match status" value="1"/>
</dbReference>
<accession>A0ABY5YPJ4</accession>
<evidence type="ECO:0000313" key="10">
    <source>
        <dbReference type="Proteomes" id="UP001059859"/>
    </source>
</evidence>
<dbReference type="InterPro" id="IPR013325">
    <property type="entry name" value="RNA_pol_sigma_r2"/>
</dbReference>
<dbReference type="Pfam" id="PF04542">
    <property type="entry name" value="Sigma70_r2"/>
    <property type="match status" value="1"/>
</dbReference>
<evidence type="ECO:0000256" key="4">
    <source>
        <dbReference type="ARBA" id="ARBA00023125"/>
    </source>
</evidence>
<dbReference type="Proteomes" id="UP001059859">
    <property type="component" value="Chromosome"/>
</dbReference>
<dbReference type="Pfam" id="PF08281">
    <property type="entry name" value="Sigma70_r4_2"/>
    <property type="match status" value="1"/>
</dbReference>
<evidence type="ECO:0000256" key="2">
    <source>
        <dbReference type="ARBA" id="ARBA00023015"/>
    </source>
</evidence>
<evidence type="ECO:0000256" key="6">
    <source>
        <dbReference type="SAM" id="MobiDB-lite"/>
    </source>
</evidence>
<gene>
    <name evidence="9" type="ORF">N2K95_15410</name>
</gene>
<evidence type="ECO:0000313" key="9">
    <source>
        <dbReference type="EMBL" id="UWX96997.1"/>
    </source>
</evidence>